<dbReference type="RefSeq" id="WP_044427849.1">
    <property type="nucleotide sequence ID" value="NZ_BJYZ01000016.1"/>
</dbReference>
<protein>
    <submittedName>
        <fullName evidence="2">Uncharacterized protein</fullName>
    </submittedName>
</protein>
<comment type="caution">
    <text evidence="2">The sequence shown here is derived from an EMBL/GenBank/DDBJ whole genome shotgun (WGS) entry which is preliminary data.</text>
</comment>
<proteinExistence type="predicted"/>
<dbReference type="AlphaFoldDB" id="A0A512DSH3"/>
<sequence length="97" mass="10447">MSENDKTQPSCDDAASDNLSADALEQTMEEVVETLALTHQAAGFFQKGNRSPREKARSEQVRQTAEAMLNAAADQAGGGCKQQQEDGVSLDDPRIVH</sequence>
<reference evidence="2 3" key="1">
    <citation type="submission" date="2019-07" db="EMBL/GenBank/DDBJ databases">
        <title>Whole genome shotgun sequence of Skermanella aerolata NBRC 106429.</title>
        <authorList>
            <person name="Hosoyama A."/>
            <person name="Uohara A."/>
            <person name="Ohji S."/>
            <person name="Ichikawa N."/>
        </authorList>
    </citation>
    <scope>NUCLEOTIDE SEQUENCE [LARGE SCALE GENOMIC DNA]</scope>
    <source>
        <strain evidence="2 3">NBRC 106429</strain>
    </source>
</reference>
<dbReference type="EMBL" id="BJYZ01000016">
    <property type="protein sequence ID" value="GEO39438.1"/>
    <property type="molecule type" value="Genomic_DNA"/>
</dbReference>
<feature type="compositionally biased region" description="Basic and acidic residues" evidence="1">
    <location>
        <begin position="51"/>
        <end position="60"/>
    </location>
</feature>
<evidence type="ECO:0000313" key="3">
    <source>
        <dbReference type="Proteomes" id="UP000321523"/>
    </source>
</evidence>
<dbReference type="Proteomes" id="UP000321523">
    <property type="component" value="Unassembled WGS sequence"/>
</dbReference>
<keyword evidence="3" id="KW-1185">Reference proteome</keyword>
<feature type="region of interest" description="Disordered" evidence="1">
    <location>
        <begin position="43"/>
        <end position="97"/>
    </location>
</feature>
<evidence type="ECO:0000256" key="1">
    <source>
        <dbReference type="SAM" id="MobiDB-lite"/>
    </source>
</evidence>
<organism evidence="2 3">
    <name type="scientific">Skermanella aerolata</name>
    <dbReference type="NCBI Taxonomy" id="393310"/>
    <lineage>
        <taxon>Bacteria</taxon>
        <taxon>Pseudomonadati</taxon>
        <taxon>Pseudomonadota</taxon>
        <taxon>Alphaproteobacteria</taxon>
        <taxon>Rhodospirillales</taxon>
        <taxon>Azospirillaceae</taxon>
        <taxon>Skermanella</taxon>
    </lineage>
</organism>
<gene>
    <name evidence="2" type="ORF">SAE02_35860</name>
</gene>
<name>A0A512DSH3_9PROT</name>
<accession>A0A512DSH3</accession>
<evidence type="ECO:0000313" key="2">
    <source>
        <dbReference type="EMBL" id="GEO39438.1"/>
    </source>
</evidence>